<evidence type="ECO:0000313" key="1">
    <source>
        <dbReference type="EMBL" id="GAI74970.1"/>
    </source>
</evidence>
<proteinExistence type="predicted"/>
<organism evidence="1">
    <name type="scientific">marine sediment metagenome</name>
    <dbReference type="NCBI Taxonomy" id="412755"/>
    <lineage>
        <taxon>unclassified sequences</taxon>
        <taxon>metagenomes</taxon>
        <taxon>ecological metagenomes</taxon>
    </lineage>
</organism>
<name>X1SHW7_9ZZZZ</name>
<accession>X1SHW7</accession>
<sequence length="131" mass="15270">WRDQARLIHKWKYVSRAPIEDFAVYSNANPGCEDPPDWLEEYNNRARAYGWFREIKAIVGKERFEVMRKERKDEKEKTCPICGEKMECLGTFTNAEMVAKAEGGLLYSMEWIDGKLCQVKLSPGDIDFLRG</sequence>
<feature type="non-terminal residue" evidence="1">
    <location>
        <position position="1"/>
    </location>
</feature>
<dbReference type="EMBL" id="BARW01012993">
    <property type="protein sequence ID" value="GAI74970.1"/>
    <property type="molecule type" value="Genomic_DNA"/>
</dbReference>
<protein>
    <submittedName>
        <fullName evidence="1">Uncharacterized protein</fullName>
    </submittedName>
</protein>
<dbReference type="AlphaFoldDB" id="X1SHW7"/>
<reference evidence="1" key="1">
    <citation type="journal article" date="2014" name="Front. Microbiol.">
        <title>High frequency of phylogenetically diverse reductive dehalogenase-homologous genes in deep subseafloor sedimentary metagenomes.</title>
        <authorList>
            <person name="Kawai M."/>
            <person name="Futagami T."/>
            <person name="Toyoda A."/>
            <person name="Takaki Y."/>
            <person name="Nishi S."/>
            <person name="Hori S."/>
            <person name="Arai W."/>
            <person name="Tsubouchi T."/>
            <person name="Morono Y."/>
            <person name="Uchiyama I."/>
            <person name="Ito T."/>
            <person name="Fujiyama A."/>
            <person name="Inagaki F."/>
            <person name="Takami H."/>
        </authorList>
    </citation>
    <scope>NUCLEOTIDE SEQUENCE</scope>
    <source>
        <strain evidence="1">Expedition CK06-06</strain>
    </source>
</reference>
<comment type="caution">
    <text evidence="1">The sequence shown here is derived from an EMBL/GenBank/DDBJ whole genome shotgun (WGS) entry which is preliminary data.</text>
</comment>
<gene>
    <name evidence="1" type="ORF">S12H4_24114</name>
</gene>